<dbReference type="Proteomes" id="UP000231878">
    <property type="component" value="Unassembled WGS sequence"/>
</dbReference>
<dbReference type="EMBL" id="PHRB01000002">
    <property type="protein sequence ID" value="PJO67497.1"/>
    <property type="molecule type" value="Genomic_DNA"/>
</dbReference>
<dbReference type="RefSeq" id="WP_004524469.1">
    <property type="nucleotide sequence ID" value="NZ_AP028081.1"/>
</dbReference>
<dbReference type="AlphaFoldDB" id="A0A069B385"/>
<evidence type="ECO:0000313" key="4">
    <source>
        <dbReference type="Proteomes" id="UP000231878"/>
    </source>
</evidence>
<proteinExistence type="predicted"/>
<dbReference type="Proteomes" id="UP000030475">
    <property type="component" value="Unassembled WGS sequence"/>
</dbReference>
<reference evidence="1 3" key="1">
    <citation type="submission" date="2014-08" db="EMBL/GenBank/DDBJ databases">
        <authorList>
            <person name="Bunnell A."/>
            <person name="Chain P.S."/>
            <person name="Chertkov O."/>
            <person name="Currie B.J."/>
            <person name="Daligault H.E."/>
            <person name="Davenport K.W."/>
            <person name="Davis C."/>
            <person name="Gleasner C.D."/>
            <person name="Johnson S.L."/>
            <person name="Kaestli M."/>
            <person name="Koren S."/>
            <person name="Kunde Y.A."/>
            <person name="Mayo M."/>
            <person name="McMurry K.K."/>
            <person name="Price E.P."/>
            <person name="Reitenga K.G."/>
            <person name="Robison R."/>
            <person name="Rosovitz M.J."/>
            <person name="Sarovich D.S."/>
            <person name="Teshima H."/>
        </authorList>
    </citation>
    <scope>NUCLEOTIDE SEQUENCE [LARGE SCALE GENOMIC DNA]</scope>
    <source>
        <strain evidence="1 3">MSHR44</strain>
    </source>
</reference>
<comment type="caution">
    <text evidence="1">The sequence shown here is derived from an EMBL/GenBank/DDBJ whole genome shotgun (WGS) entry which is preliminary data.</text>
</comment>
<evidence type="ECO:0000313" key="2">
    <source>
        <dbReference type="EMBL" id="PJO67497.1"/>
    </source>
</evidence>
<protein>
    <submittedName>
        <fullName evidence="1">Uncharacterized protein</fullName>
    </submittedName>
</protein>
<sequence>MNLFAEPLPSDDMDADIRYRRACRYVMFDQIAELRALKRHGYFPWSHAALCIDVCSRLNALGGLAGEW</sequence>
<accession>A0A069B385</accession>
<organism evidence="1 3">
    <name type="scientific">Burkholderia pseudomallei</name>
    <name type="common">Pseudomonas pseudomallei</name>
    <dbReference type="NCBI Taxonomy" id="28450"/>
    <lineage>
        <taxon>Bacteria</taxon>
        <taxon>Pseudomonadati</taxon>
        <taxon>Pseudomonadota</taxon>
        <taxon>Betaproteobacteria</taxon>
        <taxon>Burkholderiales</taxon>
        <taxon>Burkholderiaceae</taxon>
        <taxon>Burkholderia</taxon>
        <taxon>pseudomallei group</taxon>
    </lineage>
</organism>
<dbReference type="OrthoDB" id="9901926at2"/>
<gene>
    <name evidence="2" type="ORF">CWD88_03425</name>
    <name evidence="1" type="ORF">Y036_2064</name>
</gene>
<dbReference type="EMBL" id="JQIM01000010">
    <property type="protein sequence ID" value="KGX07607.1"/>
    <property type="molecule type" value="Genomic_DNA"/>
</dbReference>
<name>A0A069B385_BURPE</name>
<reference evidence="2 4" key="2">
    <citation type="submission" date="2017-11" db="EMBL/GenBank/DDBJ databases">
        <title>Molecular characterization of Burkholderia pseudomallei and closely related isolates from Vietnam.</title>
        <authorList>
            <person name="Ustinov D.V."/>
            <person name="Antonov A.S."/>
            <person name="Avdusheva E.F."/>
            <person name="Shpak I.M."/>
            <person name="Zakharova I.B."/>
            <person name="Thi L.A."/>
            <person name="Teteryatnikova N."/>
            <person name="Lopasteyskaya Y.A."/>
            <person name="Kuzyutina J.A."/>
            <person name="Ngo T.N."/>
            <person name="Victorov D.V."/>
        </authorList>
    </citation>
    <scope>NUCLEOTIDE SEQUENCE [LARGE SCALE GENOMIC DNA]</scope>
    <source>
        <strain evidence="2 4">V1512</strain>
    </source>
</reference>
<evidence type="ECO:0000313" key="1">
    <source>
        <dbReference type="EMBL" id="KGX07607.1"/>
    </source>
</evidence>
<evidence type="ECO:0000313" key="3">
    <source>
        <dbReference type="Proteomes" id="UP000030475"/>
    </source>
</evidence>